<dbReference type="OrthoDB" id="19795at2759"/>
<dbReference type="GO" id="GO:0034045">
    <property type="term" value="C:phagophore assembly site membrane"/>
    <property type="evidence" value="ECO:0007669"/>
    <property type="project" value="TreeGrafter"/>
</dbReference>
<dbReference type="GO" id="GO:1990316">
    <property type="term" value="C:Atg1/ULK1 kinase complex"/>
    <property type="evidence" value="ECO:0007669"/>
    <property type="project" value="TreeGrafter"/>
</dbReference>
<evidence type="ECO:0000313" key="2">
    <source>
        <dbReference type="Proteomes" id="UP000076078"/>
    </source>
</evidence>
<evidence type="ECO:0000313" key="1">
    <source>
        <dbReference type="EMBL" id="KYR00671.1"/>
    </source>
</evidence>
<dbReference type="GO" id="GO:0034727">
    <property type="term" value="P:piecemeal microautophagy of the nucleus"/>
    <property type="evidence" value="ECO:0007669"/>
    <property type="project" value="TreeGrafter"/>
</dbReference>
<dbReference type="AlphaFoldDB" id="A0A152A3Q2"/>
<protein>
    <recommendedName>
        <fullName evidence="3">Ubiquitin-like domain-containing protein</fullName>
    </recommendedName>
</protein>
<dbReference type="GO" id="GO:0061709">
    <property type="term" value="P:reticulophagy"/>
    <property type="evidence" value="ECO:0007669"/>
    <property type="project" value="TreeGrafter"/>
</dbReference>
<gene>
    <name evidence="1" type="ORF">DLAC_02705</name>
</gene>
<dbReference type="STRING" id="361077.A0A152A3Q2"/>
<proteinExistence type="predicted"/>
<sequence length="418" mass="48527">MNNSNNNGTFILKILRSDTGSVYEIPVNSASILIETIKESISTVTNLSPTDQILLGDTTLLSNRTLESYGINRDKEIYLYNKKIIDNPSLRPEDIDIPIQELYNRNMYKNTRDYDNSSNLIQKLAGLEIQLRCQVLHIQYIKETFDKKLVQCQNVIYEMGVQKKASNFAINNYRDYKEKLMIKHHNAFSVNYKRVFNNCESLIQTFESDMNKLKQIKLHDSHRTMLRNTLADCIPEMEVRRWYEQCKREFESAKSKVSEYDFQTTATNDALDMEIKKISPLSLEEAQSLLKILIEHCRQLPTYLLSFNSNSEKIRKHMELIQQKGTTQAEAQNLFMSFSEIKQSQEQSLQSSNIMNPDALRAINGIARNKNIASQYSFDILRLVSRLQDKIKKISNLYPVMSETVTQLSVWKLIGKLI</sequence>
<comment type="caution">
    <text evidence="1">The sequence shown here is derived from an EMBL/GenBank/DDBJ whole genome shotgun (WGS) entry which is preliminary data.</text>
</comment>
<dbReference type="PANTHER" id="PTHR13222:SF1">
    <property type="entry name" value="RB1-INDUCIBLE COILED-COIL PROTEIN 1"/>
    <property type="match status" value="1"/>
</dbReference>
<dbReference type="Gene3D" id="3.10.20.90">
    <property type="entry name" value="Phosphatidylinositol 3-kinase Catalytic Subunit, Chain A, domain 1"/>
    <property type="match status" value="1"/>
</dbReference>
<dbReference type="InterPro" id="IPR029071">
    <property type="entry name" value="Ubiquitin-like_domsf"/>
</dbReference>
<organism evidence="1 2">
    <name type="scientific">Tieghemostelium lacteum</name>
    <name type="common">Slime mold</name>
    <name type="synonym">Dictyostelium lacteum</name>
    <dbReference type="NCBI Taxonomy" id="361077"/>
    <lineage>
        <taxon>Eukaryota</taxon>
        <taxon>Amoebozoa</taxon>
        <taxon>Evosea</taxon>
        <taxon>Eumycetozoa</taxon>
        <taxon>Dictyostelia</taxon>
        <taxon>Dictyosteliales</taxon>
        <taxon>Raperosteliaceae</taxon>
        <taxon>Tieghemostelium</taxon>
    </lineage>
</organism>
<evidence type="ECO:0008006" key="3">
    <source>
        <dbReference type="Google" id="ProtNLM"/>
    </source>
</evidence>
<dbReference type="GO" id="GO:0034517">
    <property type="term" value="P:ribophagy"/>
    <property type="evidence" value="ECO:0007669"/>
    <property type="project" value="TreeGrafter"/>
</dbReference>
<dbReference type="Proteomes" id="UP000076078">
    <property type="component" value="Unassembled WGS sequence"/>
</dbReference>
<dbReference type="GO" id="GO:0019901">
    <property type="term" value="F:protein kinase binding"/>
    <property type="evidence" value="ECO:0007669"/>
    <property type="project" value="TreeGrafter"/>
</dbReference>
<dbReference type="EMBL" id="LODT01000013">
    <property type="protein sequence ID" value="KYR00671.1"/>
    <property type="molecule type" value="Genomic_DNA"/>
</dbReference>
<dbReference type="GO" id="GO:0000422">
    <property type="term" value="P:autophagy of mitochondrion"/>
    <property type="evidence" value="ECO:0007669"/>
    <property type="project" value="TreeGrafter"/>
</dbReference>
<dbReference type="InterPro" id="IPR040040">
    <property type="entry name" value="ATG11"/>
</dbReference>
<dbReference type="GO" id="GO:0000045">
    <property type="term" value="P:autophagosome assembly"/>
    <property type="evidence" value="ECO:0007669"/>
    <property type="project" value="InterPro"/>
</dbReference>
<keyword evidence="2" id="KW-1185">Reference proteome</keyword>
<reference evidence="1 2" key="1">
    <citation type="submission" date="2015-12" db="EMBL/GenBank/DDBJ databases">
        <title>Dictyostelia acquired genes for synthesis and detection of signals that induce cell-type specialization by lateral gene transfer from prokaryotes.</title>
        <authorList>
            <person name="Gloeckner G."/>
            <person name="Schaap P."/>
        </authorList>
    </citation>
    <scope>NUCLEOTIDE SEQUENCE [LARGE SCALE GENOMIC DNA]</scope>
    <source>
        <strain evidence="1 2">TK</strain>
    </source>
</reference>
<name>A0A152A3Q2_TIELA</name>
<dbReference type="SUPFAM" id="SSF54236">
    <property type="entry name" value="Ubiquitin-like"/>
    <property type="match status" value="1"/>
</dbReference>
<dbReference type="PANTHER" id="PTHR13222">
    <property type="entry name" value="RB1-INDUCIBLE COILED-COIL"/>
    <property type="match status" value="1"/>
</dbReference>
<accession>A0A152A3Q2</accession>
<dbReference type="GO" id="GO:0060090">
    <property type="term" value="F:molecular adaptor activity"/>
    <property type="evidence" value="ECO:0007669"/>
    <property type="project" value="TreeGrafter"/>
</dbReference>
<dbReference type="InParanoid" id="A0A152A3Q2"/>